<proteinExistence type="predicted"/>
<comment type="caution">
    <text evidence="2">The sequence shown here is derived from an EMBL/GenBank/DDBJ whole genome shotgun (WGS) entry which is preliminary data.</text>
</comment>
<gene>
    <name evidence="2" type="ORF">PVAP13_3NG220763</name>
</gene>
<accession>A0A8T0UFN0</accession>
<evidence type="ECO:0000256" key="1">
    <source>
        <dbReference type="SAM" id="MobiDB-lite"/>
    </source>
</evidence>
<dbReference type="AlphaFoldDB" id="A0A8T0UFN0"/>
<organism evidence="2 3">
    <name type="scientific">Panicum virgatum</name>
    <name type="common">Blackwell switchgrass</name>
    <dbReference type="NCBI Taxonomy" id="38727"/>
    <lineage>
        <taxon>Eukaryota</taxon>
        <taxon>Viridiplantae</taxon>
        <taxon>Streptophyta</taxon>
        <taxon>Embryophyta</taxon>
        <taxon>Tracheophyta</taxon>
        <taxon>Spermatophyta</taxon>
        <taxon>Magnoliopsida</taxon>
        <taxon>Liliopsida</taxon>
        <taxon>Poales</taxon>
        <taxon>Poaceae</taxon>
        <taxon>PACMAD clade</taxon>
        <taxon>Panicoideae</taxon>
        <taxon>Panicodae</taxon>
        <taxon>Paniceae</taxon>
        <taxon>Panicinae</taxon>
        <taxon>Panicum</taxon>
        <taxon>Panicum sect. Hiantes</taxon>
    </lineage>
</organism>
<dbReference type="Gene3D" id="1.25.10.10">
    <property type="entry name" value="Leucine-rich Repeat Variant"/>
    <property type="match status" value="1"/>
</dbReference>
<dbReference type="PANTHER" id="PTHR33115:SF50">
    <property type="entry name" value="ARM REPEAT SUPERFAMILY PROTEIN"/>
    <property type="match status" value="1"/>
</dbReference>
<evidence type="ECO:0000313" key="3">
    <source>
        <dbReference type="Proteomes" id="UP000823388"/>
    </source>
</evidence>
<name>A0A8T0UFN0_PANVG</name>
<keyword evidence="3" id="KW-1185">Reference proteome</keyword>
<dbReference type="PANTHER" id="PTHR33115">
    <property type="entry name" value="ARM REPEAT SUPERFAMILY PROTEIN"/>
    <property type="match status" value="1"/>
</dbReference>
<dbReference type="Proteomes" id="UP000823388">
    <property type="component" value="Chromosome 3N"/>
</dbReference>
<dbReference type="InterPro" id="IPR016024">
    <property type="entry name" value="ARM-type_fold"/>
</dbReference>
<sequence length="881" mass="91925">MAIDLPPPSACTRVYTCCAHAAPIYLIVASASPPTSPNNHKKAWILKGIGIRSTMDDVPDRSVRLTIEAQPSDPGAAPGFLAGTPFEPQLSGSPPRPSVGAPGGGGGDSNSERWVDDGAVAAAGPERRLTLLALRLAVLEKAASGLGALGFIWATVVLLGGFAITLERVDFWSVTAILLVEGARIFSRSHELEWQHQATWSLAAAGRSSARLVARSFRLVFSRAGGCGSGKAAAGGGGAAASCGGRRRGGWTWTAWWPRSWSWSWSFLSGHVGRLFYWLQLASATACVALSGVRLARQDFGEAADARTNRRSALDIFYGLALAEALLFLAEKAAWEWEVSHGRLLERVAAECRLAGAPGLVAIRRFFYDAYSRCVEGSIFDGLRMDLVSFAEELIVGGSRDEQRIGVGILVNVAASPRLGDDALRRVGTSPAVVERLVEMLSWNGAAERGARASAALVVSKLASKKRNALRVAGVLGAIESVSSLLHAADEECNLLGLLIIKKLARDHDNCSKIGNARGLLDKIIDFSAIGGGASQSPSSSPANGPTAALVTASRAKAVQRSLQVIKMLAETTGSTGKQLRREVAEIVFTGSNIRAVLQHAPAGHAGLRRLGAEVLTRLAMDADARERIGGTGGVVAILLDMFLRPGAADAARAEAGEALAMLALESPRNCERILRAGGGASAVDRLVDALEDAAIGVGAGRVLTNLCAYAGGSGGRFQHLRRATRGAATALRGVAAADEPKPLEVSLGLAAQLVRLMGPRELVRHLAAAGVTEAGLASRLVGVLAAHACPSIRAPRVRRFAVELVIALLRAAAPTMAEPMAAAGMGAELRRVAETTSELECFHVFSGSAGLSRHAVGLAALVDAALELMAAAEPEPAAHE</sequence>
<protein>
    <recommendedName>
        <fullName evidence="4">ARM repeat superfamily protein</fullName>
    </recommendedName>
</protein>
<dbReference type="OrthoDB" id="662108at2759"/>
<dbReference type="InterPro" id="IPR011989">
    <property type="entry name" value="ARM-like"/>
</dbReference>
<reference evidence="2" key="1">
    <citation type="submission" date="2020-05" db="EMBL/GenBank/DDBJ databases">
        <title>WGS assembly of Panicum virgatum.</title>
        <authorList>
            <person name="Lovell J.T."/>
            <person name="Jenkins J."/>
            <person name="Shu S."/>
            <person name="Juenger T.E."/>
            <person name="Schmutz J."/>
        </authorList>
    </citation>
    <scope>NUCLEOTIDE SEQUENCE</scope>
    <source>
        <strain evidence="2">AP13</strain>
    </source>
</reference>
<dbReference type="SUPFAM" id="SSF48371">
    <property type="entry name" value="ARM repeat"/>
    <property type="match status" value="1"/>
</dbReference>
<feature type="region of interest" description="Disordered" evidence="1">
    <location>
        <begin position="69"/>
        <end position="114"/>
    </location>
</feature>
<dbReference type="EMBL" id="CM029042">
    <property type="protein sequence ID" value="KAG2621137.1"/>
    <property type="molecule type" value="Genomic_DNA"/>
</dbReference>
<evidence type="ECO:0008006" key="4">
    <source>
        <dbReference type="Google" id="ProtNLM"/>
    </source>
</evidence>
<evidence type="ECO:0000313" key="2">
    <source>
        <dbReference type="EMBL" id="KAG2621137.1"/>
    </source>
</evidence>